<dbReference type="Proteomes" id="UP000045840">
    <property type="component" value="Unassembled WGS sequence"/>
</dbReference>
<dbReference type="RefSeq" id="WP_049611616.1">
    <property type="nucleotide sequence ID" value="NZ_CAWMMU010000013.1"/>
</dbReference>
<dbReference type="OrthoDB" id="9790951at2"/>
<sequence length="207" mass="23284">MQKLRLICLAMLSLSISWGAHAEEKRYISDELDTYVHSGPGNQYRIVGTLKGGDEVTLISVEDSNSYGQIRDSKGKITWIPLNQLSETPSLRIRVPDLEQQVKTLTDKLANIDNSWNQRTAEMQQKVAASDSVISELQKENESLKNQLVVAQKKVSAVNLQLDDKQRTIILQWFMYGGGVAGVGLLIGLVLPHLIPSRRKKNNRWMN</sequence>
<evidence type="ECO:0000256" key="6">
    <source>
        <dbReference type="SAM" id="Coils"/>
    </source>
</evidence>
<evidence type="ECO:0000313" key="10">
    <source>
        <dbReference type="EMBL" id="CNH47740.1"/>
    </source>
</evidence>
<dbReference type="Proteomes" id="UP000044625">
    <property type="component" value="Unassembled WGS sequence"/>
</dbReference>
<dbReference type="NCBIfam" id="TIGR04211">
    <property type="entry name" value="SH3_and_anchor"/>
    <property type="match status" value="1"/>
</dbReference>
<dbReference type="Gene3D" id="2.30.30.40">
    <property type="entry name" value="SH3 Domains"/>
    <property type="match status" value="1"/>
</dbReference>
<accession>A0A0T9P7B3</accession>
<evidence type="ECO:0000256" key="1">
    <source>
        <dbReference type="ARBA" id="ARBA00004167"/>
    </source>
</evidence>
<dbReference type="EMBL" id="CQAZ01000009">
    <property type="protein sequence ID" value="CNH47740.1"/>
    <property type="molecule type" value="Genomic_DNA"/>
</dbReference>
<dbReference type="Pfam" id="PF08239">
    <property type="entry name" value="SH3_3"/>
    <property type="match status" value="1"/>
</dbReference>
<organism evidence="10 13">
    <name type="scientific">Yersinia pekkanenii</name>
    <dbReference type="NCBI Taxonomy" id="1288385"/>
    <lineage>
        <taxon>Bacteria</taxon>
        <taxon>Pseudomonadati</taxon>
        <taxon>Pseudomonadota</taxon>
        <taxon>Gammaproteobacteria</taxon>
        <taxon>Enterobacterales</taxon>
        <taxon>Yersiniaceae</taxon>
        <taxon>Yersinia</taxon>
    </lineage>
</organism>
<keyword evidence="12" id="KW-1185">Reference proteome</keyword>
<gene>
    <name evidence="10" type="ORF">ERS008529_01341</name>
    <name evidence="11" type="ORF">ERS137968_02658</name>
</gene>
<feature type="chain" id="PRO_5006694406" evidence="8">
    <location>
        <begin position="23"/>
        <end position="207"/>
    </location>
</feature>
<feature type="coiled-coil region" evidence="6">
    <location>
        <begin position="95"/>
        <end position="161"/>
    </location>
</feature>
<keyword evidence="4 7" id="KW-1133">Transmembrane helix</keyword>
<dbReference type="EMBL" id="CWJL01000013">
    <property type="protein sequence ID" value="CRY67578.1"/>
    <property type="molecule type" value="Genomic_DNA"/>
</dbReference>
<reference evidence="13" key="3">
    <citation type="submission" date="2015-03" db="EMBL/GenBank/DDBJ databases">
        <authorList>
            <consortium name="Pathogen Informatics"/>
        </authorList>
    </citation>
    <scope>NUCLEOTIDE SEQUENCE [LARGE SCALE GENOMIC DNA]</scope>
    <source>
        <strain evidence="13">A125KOH2</strain>
    </source>
</reference>
<dbReference type="InterPro" id="IPR003646">
    <property type="entry name" value="SH3-like_bac-type"/>
</dbReference>
<feature type="signal peptide" evidence="8">
    <location>
        <begin position="1"/>
        <end position="22"/>
    </location>
</feature>
<feature type="domain" description="SH3b" evidence="9">
    <location>
        <begin position="23"/>
        <end position="89"/>
    </location>
</feature>
<comment type="subcellular location">
    <subcellularLocation>
        <location evidence="1">Membrane</location>
        <topology evidence="1">Single-pass membrane protein</topology>
    </subcellularLocation>
</comment>
<feature type="transmembrane region" description="Helical" evidence="7">
    <location>
        <begin position="173"/>
        <end position="195"/>
    </location>
</feature>
<name>A0A0T9P7B3_9GAMM</name>
<dbReference type="GO" id="GO:0016020">
    <property type="term" value="C:membrane"/>
    <property type="evidence" value="ECO:0007669"/>
    <property type="project" value="UniProtKB-SubCell"/>
</dbReference>
<proteinExistence type="predicted"/>
<dbReference type="PIRSF" id="PIRSF006158">
    <property type="entry name" value="UCP006158_SH3"/>
    <property type="match status" value="1"/>
</dbReference>
<keyword evidence="6" id="KW-0175">Coiled coil</keyword>
<dbReference type="PROSITE" id="PS51781">
    <property type="entry name" value="SH3B"/>
    <property type="match status" value="1"/>
</dbReference>
<evidence type="ECO:0000256" key="3">
    <source>
        <dbReference type="ARBA" id="ARBA00022729"/>
    </source>
</evidence>
<evidence type="ECO:0000256" key="8">
    <source>
        <dbReference type="SAM" id="SignalP"/>
    </source>
</evidence>
<dbReference type="STRING" id="1288385.ERS137968_02658"/>
<keyword evidence="3 8" id="KW-0732">Signal</keyword>
<reference evidence="11 12" key="2">
    <citation type="submission" date="2015-03" db="EMBL/GenBank/DDBJ databases">
        <authorList>
            <consortium name="Pathogen Informatics"/>
            <person name="Murphy D."/>
        </authorList>
    </citation>
    <scope>NUCLEOTIDE SEQUENCE [LARGE SCALE GENOMIC DNA]</scope>
    <source>
        <strain evidence="11">Type strain: CIP110230</strain>
        <strain evidence="12">type strain: CIP110230</strain>
    </source>
</reference>
<evidence type="ECO:0000259" key="9">
    <source>
        <dbReference type="PROSITE" id="PS51781"/>
    </source>
</evidence>
<keyword evidence="5 7" id="KW-0472">Membrane</keyword>
<evidence type="ECO:0000313" key="12">
    <source>
        <dbReference type="Proteomes" id="UP000044625"/>
    </source>
</evidence>
<protein>
    <submittedName>
        <fullName evidence="10">SH3 domain-containing protein</fullName>
    </submittedName>
</protein>
<evidence type="ECO:0000256" key="4">
    <source>
        <dbReference type="ARBA" id="ARBA00022989"/>
    </source>
</evidence>
<evidence type="ECO:0000256" key="7">
    <source>
        <dbReference type="SAM" id="Phobius"/>
    </source>
</evidence>
<evidence type="ECO:0000256" key="5">
    <source>
        <dbReference type="ARBA" id="ARBA00023136"/>
    </source>
</evidence>
<evidence type="ECO:0000313" key="11">
    <source>
        <dbReference type="EMBL" id="CRY67578.1"/>
    </source>
</evidence>
<dbReference type="InterPro" id="IPR016476">
    <property type="entry name" value="SH3_dom_pro"/>
</dbReference>
<dbReference type="AlphaFoldDB" id="A0A0T9P7B3"/>
<evidence type="ECO:0000313" key="13">
    <source>
        <dbReference type="Proteomes" id="UP000045840"/>
    </source>
</evidence>
<evidence type="ECO:0000256" key="2">
    <source>
        <dbReference type="ARBA" id="ARBA00022692"/>
    </source>
</evidence>
<dbReference type="SMART" id="SM00287">
    <property type="entry name" value="SH3b"/>
    <property type="match status" value="1"/>
</dbReference>
<keyword evidence="2 7" id="KW-0812">Transmembrane</keyword>
<reference evidence="10" key="1">
    <citation type="submission" date="2015-03" db="EMBL/GenBank/DDBJ databases">
        <authorList>
            <person name="Murphy D."/>
        </authorList>
    </citation>
    <scope>NUCLEOTIDE SEQUENCE [LARGE SCALE GENOMIC DNA]</scope>
    <source>
        <strain evidence="10">A125KOH2</strain>
    </source>
</reference>